<name>A0A0K8J3W2_9FIRM</name>
<dbReference type="Proteomes" id="UP000196053">
    <property type="component" value="Chromosome I"/>
</dbReference>
<reference evidence="2" key="1">
    <citation type="submission" date="2015-09" db="EMBL/GenBank/DDBJ databases">
        <authorList>
            <person name="Wibberg D."/>
        </authorList>
    </citation>
    <scope>NUCLEOTIDE SEQUENCE [LARGE SCALE GENOMIC DNA]</scope>
    <source>
        <strain evidence="2">SD1D</strain>
    </source>
</reference>
<dbReference type="RefSeq" id="WP_058257715.1">
    <property type="nucleotide sequence ID" value="NZ_DUPS01000061.1"/>
</dbReference>
<accession>A0A0K8J3W2</accession>
<protein>
    <recommendedName>
        <fullName evidence="3">Transcription initiation factor TFIIIB</fullName>
    </recommendedName>
</protein>
<dbReference type="AlphaFoldDB" id="A0A0K8J3W2"/>
<dbReference type="KEGG" id="hsd:SD1D_0793"/>
<evidence type="ECO:0008006" key="3">
    <source>
        <dbReference type="Google" id="ProtNLM"/>
    </source>
</evidence>
<proteinExistence type="predicted"/>
<organism evidence="1 2">
    <name type="scientific">Herbinix luporum</name>
    <dbReference type="NCBI Taxonomy" id="1679721"/>
    <lineage>
        <taxon>Bacteria</taxon>
        <taxon>Bacillati</taxon>
        <taxon>Bacillota</taxon>
        <taxon>Clostridia</taxon>
        <taxon>Lachnospirales</taxon>
        <taxon>Lachnospiraceae</taxon>
        <taxon>Herbinix</taxon>
    </lineage>
</organism>
<dbReference type="EMBL" id="LN879430">
    <property type="protein sequence ID" value="CUH92341.1"/>
    <property type="molecule type" value="Genomic_DNA"/>
</dbReference>
<dbReference type="OrthoDB" id="47713at2"/>
<sequence>MDNGFICKDCGSNDKKEGLISRSNVVSLKAKTITNGSMIKVTFCAKCGVIQKMQVLDVDKIK</sequence>
<evidence type="ECO:0000313" key="1">
    <source>
        <dbReference type="EMBL" id="CUH92341.1"/>
    </source>
</evidence>
<keyword evidence="2" id="KW-1185">Reference proteome</keyword>
<gene>
    <name evidence="1" type="ORF">SD1D_0793</name>
</gene>
<evidence type="ECO:0000313" key="2">
    <source>
        <dbReference type="Proteomes" id="UP000196053"/>
    </source>
</evidence>